<evidence type="ECO:0000313" key="3">
    <source>
        <dbReference type="Proteomes" id="UP001194468"/>
    </source>
</evidence>
<reference evidence="2" key="2">
    <citation type="journal article" date="2020" name="Nat. Commun.">
        <title>Large-scale genome sequencing of mycorrhizal fungi provides insights into the early evolution of symbiotic traits.</title>
        <authorList>
            <person name="Miyauchi S."/>
            <person name="Kiss E."/>
            <person name="Kuo A."/>
            <person name="Drula E."/>
            <person name="Kohler A."/>
            <person name="Sanchez-Garcia M."/>
            <person name="Morin E."/>
            <person name="Andreopoulos B."/>
            <person name="Barry K.W."/>
            <person name="Bonito G."/>
            <person name="Buee M."/>
            <person name="Carver A."/>
            <person name="Chen C."/>
            <person name="Cichocki N."/>
            <person name="Clum A."/>
            <person name="Culley D."/>
            <person name="Crous P.W."/>
            <person name="Fauchery L."/>
            <person name="Girlanda M."/>
            <person name="Hayes R.D."/>
            <person name="Keri Z."/>
            <person name="LaButti K."/>
            <person name="Lipzen A."/>
            <person name="Lombard V."/>
            <person name="Magnuson J."/>
            <person name="Maillard F."/>
            <person name="Murat C."/>
            <person name="Nolan M."/>
            <person name="Ohm R.A."/>
            <person name="Pangilinan J."/>
            <person name="Pereira M.F."/>
            <person name="Perotto S."/>
            <person name="Peter M."/>
            <person name="Pfister S."/>
            <person name="Riley R."/>
            <person name="Sitrit Y."/>
            <person name="Stielow J.B."/>
            <person name="Szollosi G."/>
            <person name="Zifcakova L."/>
            <person name="Stursova M."/>
            <person name="Spatafora J.W."/>
            <person name="Tedersoo L."/>
            <person name="Vaario L.M."/>
            <person name="Yamada A."/>
            <person name="Yan M."/>
            <person name="Wang P."/>
            <person name="Xu J."/>
            <person name="Bruns T."/>
            <person name="Baldrian P."/>
            <person name="Vilgalys R."/>
            <person name="Dunand C."/>
            <person name="Henrissat B."/>
            <person name="Grigoriev I.V."/>
            <person name="Hibbett D."/>
            <person name="Nagy L.G."/>
            <person name="Martin F.M."/>
        </authorList>
    </citation>
    <scope>NUCLEOTIDE SEQUENCE</scope>
    <source>
        <strain evidence="2">BED1</strain>
    </source>
</reference>
<sequence>MLPLYYYSGLDRALPSDDMLILDAIIRHRLPRCGCAKSTKNQDLVAWGRRMTLVTRPSWDVAILRHGACVPSTGPHSKSQDAHISATKEQAAAKRPDLKLKRTLWPRASSLLKNEIDRGFHRGGARERFRNYVSLSHPHLLDLASQRKADPCYGQEPATASVLSMT</sequence>
<name>A0AAD4BSN6_BOLED</name>
<reference evidence="2" key="1">
    <citation type="submission" date="2019-10" db="EMBL/GenBank/DDBJ databases">
        <authorList>
            <consortium name="DOE Joint Genome Institute"/>
            <person name="Kuo A."/>
            <person name="Miyauchi S."/>
            <person name="Kiss E."/>
            <person name="Drula E."/>
            <person name="Kohler A."/>
            <person name="Sanchez-Garcia M."/>
            <person name="Andreopoulos B."/>
            <person name="Barry K.W."/>
            <person name="Bonito G."/>
            <person name="Buee M."/>
            <person name="Carver A."/>
            <person name="Chen C."/>
            <person name="Cichocki N."/>
            <person name="Clum A."/>
            <person name="Culley D."/>
            <person name="Crous P.W."/>
            <person name="Fauchery L."/>
            <person name="Girlanda M."/>
            <person name="Hayes R."/>
            <person name="Keri Z."/>
            <person name="LaButti K."/>
            <person name="Lipzen A."/>
            <person name="Lombard V."/>
            <person name="Magnuson J."/>
            <person name="Maillard F."/>
            <person name="Morin E."/>
            <person name="Murat C."/>
            <person name="Nolan M."/>
            <person name="Ohm R."/>
            <person name="Pangilinan J."/>
            <person name="Pereira M."/>
            <person name="Perotto S."/>
            <person name="Peter M."/>
            <person name="Riley R."/>
            <person name="Sitrit Y."/>
            <person name="Stielow B."/>
            <person name="Szollosi G."/>
            <person name="Zifcakova L."/>
            <person name="Stursova M."/>
            <person name="Spatafora J.W."/>
            <person name="Tedersoo L."/>
            <person name="Vaario L.-M."/>
            <person name="Yamada A."/>
            <person name="Yan M."/>
            <person name="Wang P."/>
            <person name="Xu J."/>
            <person name="Bruns T."/>
            <person name="Baldrian P."/>
            <person name="Vilgalys R."/>
            <person name="Henrissat B."/>
            <person name="Grigoriev I.V."/>
            <person name="Hibbett D."/>
            <person name="Nagy L.G."/>
            <person name="Martin F.M."/>
        </authorList>
    </citation>
    <scope>NUCLEOTIDE SEQUENCE</scope>
    <source>
        <strain evidence="2">BED1</strain>
    </source>
</reference>
<evidence type="ECO:0000256" key="1">
    <source>
        <dbReference type="SAM" id="MobiDB-lite"/>
    </source>
</evidence>
<organism evidence="2 3">
    <name type="scientific">Boletus edulis BED1</name>
    <dbReference type="NCBI Taxonomy" id="1328754"/>
    <lineage>
        <taxon>Eukaryota</taxon>
        <taxon>Fungi</taxon>
        <taxon>Dikarya</taxon>
        <taxon>Basidiomycota</taxon>
        <taxon>Agaricomycotina</taxon>
        <taxon>Agaricomycetes</taxon>
        <taxon>Agaricomycetidae</taxon>
        <taxon>Boletales</taxon>
        <taxon>Boletineae</taxon>
        <taxon>Boletaceae</taxon>
        <taxon>Boletoideae</taxon>
        <taxon>Boletus</taxon>
    </lineage>
</organism>
<evidence type="ECO:0000313" key="2">
    <source>
        <dbReference type="EMBL" id="KAF8438403.1"/>
    </source>
</evidence>
<protein>
    <submittedName>
        <fullName evidence="2">Uncharacterized protein</fullName>
    </submittedName>
</protein>
<comment type="caution">
    <text evidence="2">The sequence shown here is derived from an EMBL/GenBank/DDBJ whole genome shotgun (WGS) entry which is preliminary data.</text>
</comment>
<gene>
    <name evidence="2" type="ORF">L210DRAFT_3504841</name>
</gene>
<feature type="region of interest" description="Disordered" evidence="1">
    <location>
        <begin position="72"/>
        <end position="94"/>
    </location>
</feature>
<dbReference type="AlphaFoldDB" id="A0AAD4BSN6"/>
<dbReference type="EMBL" id="WHUW01000016">
    <property type="protein sequence ID" value="KAF8438403.1"/>
    <property type="molecule type" value="Genomic_DNA"/>
</dbReference>
<proteinExistence type="predicted"/>
<accession>A0AAD4BSN6</accession>
<keyword evidence="3" id="KW-1185">Reference proteome</keyword>
<dbReference type="Proteomes" id="UP001194468">
    <property type="component" value="Unassembled WGS sequence"/>
</dbReference>